<evidence type="ECO:0000256" key="5">
    <source>
        <dbReference type="ARBA" id="ARBA00023242"/>
    </source>
</evidence>
<dbReference type="InterPro" id="IPR022084">
    <property type="entry name" value="TF_Elf_N"/>
</dbReference>
<keyword evidence="4" id="KW-0804">Transcription</keyword>
<accession>A0A8T3DWX6</accession>
<comment type="caution">
    <text evidence="7">The sequence shown here is derived from an EMBL/GenBank/DDBJ whole genome shotgun (WGS) entry which is preliminary data.</text>
</comment>
<sequence>MAAAVGQGDIVFDFASTCMDSEQQLDESLAFPAVIVEQVPGAHVLDYSGLSCGQTGSDGLNPVSMEIRMAGEQVVREGGCQYLSGGYL</sequence>
<gene>
    <name evidence="7" type="ORF">AGOR_G00058930</name>
</gene>
<evidence type="ECO:0000259" key="6">
    <source>
        <dbReference type="Pfam" id="PF12310"/>
    </source>
</evidence>
<dbReference type="Pfam" id="PF12310">
    <property type="entry name" value="Elf-1_N"/>
    <property type="match status" value="1"/>
</dbReference>
<evidence type="ECO:0000256" key="2">
    <source>
        <dbReference type="ARBA" id="ARBA00022553"/>
    </source>
</evidence>
<keyword evidence="3" id="KW-0805">Transcription regulation</keyword>
<reference evidence="7" key="1">
    <citation type="submission" date="2021-01" db="EMBL/GenBank/DDBJ databases">
        <authorList>
            <person name="Zahm M."/>
            <person name="Roques C."/>
            <person name="Cabau C."/>
            <person name="Klopp C."/>
            <person name="Donnadieu C."/>
            <person name="Jouanno E."/>
            <person name="Lampietro C."/>
            <person name="Louis A."/>
            <person name="Herpin A."/>
            <person name="Echchiki A."/>
            <person name="Berthelot C."/>
            <person name="Parey E."/>
            <person name="Roest-Crollius H."/>
            <person name="Braasch I."/>
            <person name="Postlethwait J."/>
            <person name="Bobe J."/>
            <person name="Montfort J."/>
            <person name="Bouchez O."/>
            <person name="Begum T."/>
            <person name="Mejri S."/>
            <person name="Adams A."/>
            <person name="Chen W.-J."/>
            <person name="Guiguen Y."/>
        </authorList>
    </citation>
    <scope>NUCLEOTIDE SEQUENCE</scope>
    <source>
        <tissue evidence="7">Blood</tissue>
    </source>
</reference>
<feature type="domain" description="Transcription factor Elf N-terminal" evidence="6">
    <location>
        <begin position="2"/>
        <end position="75"/>
    </location>
</feature>
<keyword evidence="8" id="KW-1185">Reference proteome</keyword>
<dbReference type="AlphaFoldDB" id="A0A8T3DWX6"/>
<comment type="subcellular location">
    <subcellularLocation>
        <location evidence="1">Nucleus</location>
    </subcellularLocation>
</comment>
<dbReference type="Proteomes" id="UP000829720">
    <property type="component" value="Unassembled WGS sequence"/>
</dbReference>
<dbReference type="OrthoDB" id="8196042at2759"/>
<evidence type="ECO:0000256" key="4">
    <source>
        <dbReference type="ARBA" id="ARBA00023163"/>
    </source>
</evidence>
<keyword evidence="2" id="KW-0597">Phosphoprotein</keyword>
<proteinExistence type="predicted"/>
<dbReference type="GO" id="GO:0005634">
    <property type="term" value="C:nucleus"/>
    <property type="evidence" value="ECO:0007669"/>
    <property type="project" value="UniProtKB-SubCell"/>
</dbReference>
<evidence type="ECO:0000313" key="8">
    <source>
        <dbReference type="Proteomes" id="UP000829720"/>
    </source>
</evidence>
<protein>
    <recommendedName>
        <fullName evidence="6">Transcription factor Elf N-terminal domain-containing protein</fullName>
    </recommendedName>
</protein>
<evidence type="ECO:0000313" key="7">
    <source>
        <dbReference type="EMBL" id="KAI1899178.1"/>
    </source>
</evidence>
<dbReference type="GO" id="GO:0045893">
    <property type="term" value="P:positive regulation of DNA-templated transcription"/>
    <property type="evidence" value="ECO:0007669"/>
    <property type="project" value="UniProtKB-ARBA"/>
</dbReference>
<organism evidence="7 8">
    <name type="scientific">Albula goreensis</name>
    <dbReference type="NCBI Taxonomy" id="1534307"/>
    <lineage>
        <taxon>Eukaryota</taxon>
        <taxon>Metazoa</taxon>
        <taxon>Chordata</taxon>
        <taxon>Craniata</taxon>
        <taxon>Vertebrata</taxon>
        <taxon>Euteleostomi</taxon>
        <taxon>Actinopterygii</taxon>
        <taxon>Neopterygii</taxon>
        <taxon>Teleostei</taxon>
        <taxon>Albuliformes</taxon>
        <taxon>Albulidae</taxon>
        <taxon>Albula</taxon>
    </lineage>
</organism>
<name>A0A8T3DWX6_9TELE</name>
<evidence type="ECO:0000256" key="1">
    <source>
        <dbReference type="ARBA" id="ARBA00004123"/>
    </source>
</evidence>
<keyword evidence="5" id="KW-0539">Nucleus</keyword>
<dbReference type="EMBL" id="JAERUA010000005">
    <property type="protein sequence ID" value="KAI1899178.1"/>
    <property type="molecule type" value="Genomic_DNA"/>
</dbReference>
<evidence type="ECO:0000256" key="3">
    <source>
        <dbReference type="ARBA" id="ARBA00023015"/>
    </source>
</evidence>